<evidence type="ECO:0000313" key="2">
    <source>
        <dbReference type="Proteomes" id="UP001281761"/>
    </source>
</evidence>
<accession>A0ABQ9WMD1</accession>
<gene>
    <name evidence="1" type="ORF">BLNAU_24457</name>
</gene>
<dbReference type="Proteomes" id="UP001281761">
    <property type="component" value="Unassembled WGS sequence"/>
</dbReference>
<protein>
    <submittedName>
        <fullName evidence="1">Uncharacterized protein</fullName>
    </submittedName>
</protein>
<proteinExistence type="predicted"/>
<reference evidence="1 2" key="1">
    <citation type="journal article" date="2022" name="bioRxiv">
        <title>Genomics of Preaxostyla Flagellates Illuminates Evolutionary Transitions and the Path Towards Mitochondrial Loss.</title>
        <authorList>
            <person name="Novak L.V.F."/>
            <person name="Treitli S.C."/>
            <person name="Pyrih J."/>
            <person name="Halakuc P."/>
            <person name="Pipaliya S.V."/>
            <person name="Vacek V."/>
            <person name="Brzon O."/>
            <person name="Soukal P."/>
            <person name="Eme L."/>
            <person name="Dacks J.B."/>
            <person name="Karnkowska A."/>
            <person name="Elias M."/>
            <person name="Hampl V."/>
        </authorList>
    </citation>
    <scope>NUCLEOTIDE SEQUENCE [LARGE SCALE GENOMIC DNA]</scope>
    <source>
        <strain evidence="1">NAU3</strain>
        <tissue evidence="1">Gut</tissue>
    </source>
</reference>
<sequence>MTISALNGLDRVLFAFIVGVVLHCRTISDVSHLPDLEYQSNTIAIHSQSPKLSVLPDDLSTVFEGQGSVDRMFDIHNGTVELRFLELCSENLETLRLSEQSECVMAAGKIHVLEDRTPLRCDDSRLIVDSCEFVFKSEVSPSLFTTRSTSGEVYLRNCEMGDRLAATSGSFVSSSCVQDLKIEKCRFQNISHCPTYSRSDLATPFFNVSVVDSVFARSENVFSGGVVRDVNDKTTLLSLNSSYTHSLSTFTDFLDFKYIQHATIEVTTNHRYIRCLFQQCTTSNVYGGAIRCDSGASLEIVSCRFDQNTAIASSGDLAYIGGGIYFKGDRLTSEFYMAHTLHTKDHANIGGSAAILESGNSRCWQGNVVFSTVAADVTICFFSCLFFNNEALDVQPTTVDGQPVTASVGNDIRFDTNKEWKAILANDSSFINSFSDSRFPRISIGYGPHIVDFSYLAPSSYTVLDVRLPDPAVLVDISKGSNGPVCGTSYSGRCATIGYAGTERLEKDDVQVVVEAGRYDETQAFSISAKAVKVSSFGDFHPIVLFSPPNSEDAFMTNEAGSLSLSFFVFVPSRSASVVKQSGGSLSIASCVFRGEEGVEAIVSNVVEVRGGSAKLENVEFSSFTLSGGHCITCLDTTSKLEMVSCSLLWVTGDSDSAIQFARTSLNRLAVQLGRHNNRTHPPSSIDCGGWSEWEGRVAVLGVGELVWISDLGARLLAEYEWSILMKTGTTSEGTLQLTGKTIKIAGEGKDLSILESTQRSSLLSMSSGTVSFEDVGFTQHSSLSSTDQAESLFIIRSSTCD</sequence>
<name>A0ABQ9WMD1_9EUKA</name>
<comment type="caution">
    <text evidence="1">The sequence shown here is derived from an EMBL/GenBank/DDBJ whole genome shotgun (WGS) entry which is preliminary data.</text>
</comment>
<organism evidence="1 2">
    <name type="scientific">Blattamonas nauphoetae</name>
    <dbReference type="NCBI Taxonomy" id="2049346"/>
    <lineage>
        <taxon>Eukaryota</taxon>
        <taxon>Metamonada</taxon>
        <taxon>Preaxostyla</taxon>
        <taxon>Oxymonadida</taxon>
        <taxon>Blattamonas</taxon>
    </lineage>
</organism>
<evidence type="ECO:0000313" key="1">
    <source>
        <dbReference type="EMBL" id="KAK2940635.1"/>
    </source>
</evidence>
<keyword evidence="2" id="KW-1185">Reference proteome</keyword>
<dbReference type="EMBL" id="JARBJD010000639">
    <property type="protein sequence ID" value="KAK2940635.1"/>
    <property type="molecule type" value="Genomic_DNA"/>
</dbReference>